<accession>A0A317VT74</accession>
<keyword evidence="2" id="KW-1185">Reference proteome</keyword>
<dbReference type="RefSeq" id="XP_025464035.1">
    <property type="nucleotide sequence ID" value="XM_025615914.1"/>
</dbReference>
<dbReference type="Proteomes" id="UP000246702">
    <property type="component" value="Unassembled WGS sequence"/>
</dbReference>
<organism evidence="1 2">
    <name type="scientific">Aspergillus sclerotioniger CBS 115572</name>
    <dbReference type="NCBI Taxonomy" id="1450535"/>
    <lineage>
        <taxon>Eukaryota</taxon>
        <taxon>Fungi</taxon>
        <taxon>Dikarya</taxon>
        <taxon>Ascomycota</taxon>
        <taxon>Pezizomycotina</taxon>
        <taxon>Eurotiomycetes</taxon>
        <taxon>Eurotiomycetidae</taxon>
        <taxon>Eurotiales</taxon>
        <taxon>Aspergillaceae</taxon>
        <taxon>Aspergillus</taxon>
        <taxon>Aspergillus subgen. Circumdati</taxon>
    </lineage>
</organism>
<name>A0A317VT74_9EURO</name>
<sequence length="178" mass="20417">MSYPITPAFITRTVGWDPARAHPAMQWMEKCTHAWDTRQSWSESYTHWVTDDFTFIKANGERATGGEPAWECMKAEYGMFKASHHEPRWVCVVEVDDGRDFVGEGTLFIDLPAEGKEPKAARDLDGRAWDLGVESMFRFHFVRYQGAVNDGLRIKKFQMYNDGGLVLAEMMRRGIVTT</sequence>
<evidence type="ECO:0000313" key="1">
    <source>
        <dbReference type="EMBL" id="PWY76038.1"/>
    </source>
</evidence>
<protein>
    <recommendedName>
        <fullName evidence="3">SnoaL-like domain-containing protein</fullName>
    </recommendedName>
</protein>
<reference evidence="1 2" key="1">
    <citation type="submission" date="2016-12" db="EMBL/GenBank/DDBJ databases">
        <title>The genomes of Aspergillus section Nigri reveals drivers in fungal speciation.</title>
        <authorList>
            <consortium name="DOE Joint Genome Institute"/>
            <person name="Vesth T.C."/>
            <person name="Nybo J."/>
            <person name="Theobald S."/>
            <person name="Brandl J."/>
            <person name="Frisvad J.C."/>
            <person name="Nielsen K.F."/>
            <person name="Lyhne E.K."/>
            <person name="Kogle M.E."/>
            <person name="Kuo A."/>
            <person name="Riley R."/>
            <person name="Clum A."/>
            <person name="Nolan M."/>
            <person name="Lipzen A."/>
            <person name="Salamov A."/>
            <person name="Henrissat B."/>
            <person name="Wiebenga A."/>
            <person name="De Vries R.P."/>
            <person name="Grigoriev I.V."/>
            <person name="Mortensen U.H."/>
            <person name="Andersen M.R."/>
            <person name="Baker S.E."/>
        </authorList>
    </citation>
    <scope>NUCLEOTIDE SEQUENCE [LARGE SCALE GENOMIC DNA]</scope>
    <source>
        <strain evidence="1 2">CBS 115572</strain>
    </source>
</reference>
<evidence type="ECO:0000313" key="2">
    <source>
        <dbReference type="Proteomes" id="UP000246702"/>
    </source>
</evidence>
<proteinExistence type="predicted"/>
<dbReference type="AlphaFoldDB" id="A0A317VT74"/>
<comment type="caution">
    <text evidence="1">The sequence shown here is derived from an EMBL/GenBank/DDBJ whole genome shotgun (WGS) entry which is preliminary data.</text>
</comment>
<evidence type="ECO:0008006" key="3">
    <source>
        <dbReference type="Google" id="ProtNLM"/>
    </source>
</evidence>
<dbReference type="GeneID" id="37118057"/>
<gene>
    <name evidence="1" type="ORF">BO94DRAFT_588893</name>
</gene>
<dbReference type="EMBL" id="MSFK01000028">
    <property type="protein sequence ID" value="PWY76038.1"/>
    <property type="molecule type" value="Genomic_DNA"/>
</dbReference>
<dbReference type="OrthoDB" id="5271918at2759"/>